<dbReference type="Proteomes" id="UP001565471">
    <property type="component" value="Unassembled WGS sequence"/>
</dbReference>
<feature type="domain" description="YprB ribonuclease H-like" evidence="2">
    <location>
        <begin position="326"/>
        <end position="500"/>
    </location>
</feature>
<dbReference type="Pfam" id="PF12705">
    <property type="entry name" value="PDDEXK_1"/>
    <property type="match status" value="1"/>
</dbReference>
<keyword evidence="4" id="KW-1185">Reference proteome</keyword>
<protein>
    <submittedName>
        <fullName evidence="3">RecB family nuclease</fullName>
    </submittedName>
</protein>
<dbReference type="RefSeq" id="WP_016847867.1">
    <property type="nucleotide sequence ID" value="NZ_CP126004.1"/>
</dbReference>
<dbReference type="EMBL" id="JBGBZA010000002">
    <property type="protein sequence ID" value="MEY9322456.1"/>
    <property type="molecule type" value="Genomic_DNA"/>
</dbReference>
<evidence type="ECO:0000313" key="4">
    <source>
        <dbReference type="Proteomes" id="UP001565471"/>
    </source>
</evidence>
<dbReference type="InterPro" id="IPR038726">
    <property type="entry name" value="PDDEXK_AddAB-type"/>
</dbReference>
<organism evidence="3 4">
    <name type="scientific">Bradyrhizobium elkanii</name>
    <dbReference type="NCBI Taxonomy" id="29448"/>
    <lineage>
        <taxon>Bacteria</taxon>
        <taxon>Pseudomonadati</taxon>
        <taxon>Pseudomonadota</taxon>
        <taxon>Alphaproteobacteria</taxon>
        <taxon>Hyphomicrobiales</taxon>
        <taxon>Nitrobacteraceae</taxon>
        <taxon>Bradyrhizobium</taxon>
    </lineage>
</organism>
<sequence length="510" mass="57566">MRSFDPLRSEVRRSKLVRTMKVTASMLYDLVECPRRVLLDLFGDPSRRDESAAFVRLMWERGARFERETIAKLRVPFLDLSNAAEADKEGLTMQAMAEGAPLIYGGRIGADDLVGMPDLLRRVPGGYMASDVKSGRGKEGGDDGREGRLKLSYAVQLASYVDILERLGHSAGRRALVLDVRGDEVEYDFAGSQSGRKLWGRYEEALADARSILAGRTVPLPAYCGACKLCHWYTVCLGQLESADDLTLIAGLRRSDRDGMRERIPSIADFAAVDPGEFISGKKTVFRGIGADRLRALHARAALLKRPDPKPYLRTPVSLPICSVELFFDVEVDPGRDVVYLHGVLERQGSDERYVSFFADEPTPAAERDAFAAALAYFADRRDARTHYYSKYERSTYRRLQRKYPQVCSPEEVERLFDPARAVDLYGDVVMKATEWPTRDRSIKTLARYLGFSWRDPNPSGAASIEWYDRWCTHRTPELKQRILNYNQDDCCATRVLLDAIRDLAVGQEM</sequence>
<gene>
    <name evidence="3" type="ORF">ABIF29_009255</name>
</gene>
<comment type="caution">
    <text evidence="3">The sequence shown here is derived from an EMBL/GenBank/DDBJ whole genome shotgun (WGS) entry which is preliminary data.</text>
</comment>
<evidence type="ECO:0000259" key="1">
    <source>
        <dbReference type="Pfam" id="PF12705"/>
    </source>
</evidence>
<dbReference type="SUPFAM" id="SSF53098">
    <property type="entry name" value="Ribonuclease H-like"/>
    <property type="match status" value="1"/>
</dbReference>
<dbReference type="NCBIfam" id="TIGR03491">
    <property type="entry name" value="TM0106 family RecB-like putative nuclease"/>
    <property type="match status" value="1"/>
</dbReference>
<accession>A0ABV4FGV4</accession>
<reference evidence="3 4" key="1">
    <citation type="submission" date="2024-07" db="EMBL/GenBank/DDBJ databases">
        <title>Genomic Encyclopedia of Type Strains, Phase V (KMG-V): Genome sequencing to study the core and pangenomes of soil and plant-associated prokaryotes.</title>
        <authorList>
            <person name="Whitman W."/>
        </authorList>
    </citation>
    <scope>NUCLEOTIDE SEQUENCE [LARGE SCALE GENOMIC DNA]</scope>
    <source>
        <strain evidence="3 4">USDA 415</strain>
    </source>
</reference>
<proteinExistence type="predicted"/>
<evidence type="ECO:0000313" key="3">
    <source>
        <dbReference type="EMBL" id="MEY9322456.1"/>
    </source>
</evidence>
<feature type="domain" description="PD-(D/E)XK endonuclease-like" evidence="1">
    <location>
        <begin position="48"/>
        <end position="236"/>
    </location>
</feature>
<dbReference type="Gene3D" id="3.90.320.10">
    <property type="match status" value="1"/>
</dbReference>
<dbReference type="InterPro" id="IPR038720">
    <property type="entry name" value="YprB_RNase_H-like_dom"/>
</dbReference>
<name>A0ABV4FGV4_BRAEL</name>
<dbReference type="InterPro" id="IPR012337">
    <property type="entry name" value="RNaseH-like_sf"/>
</dbReference>
<dbReference type="InterPro" id="IPR011604">
    <property type="entry name" value="PDDEXK-like_dom_sf"/>
</dbReference>
<dbReference type="Pfam" id="PF13482">
    <property type="entry name" value="RNase_H_2"/>
    <property type="match status" value="1"/>
</dbReference>
<dbReference type="InterPro" id="IPR019993">
    <property type="entry name" value="RecB_nuclease_TM0106_put"/>
</dbReference>
<evidence type="ECO:0000259" key="2">
    <source>
        <dbReference type="Pfam" id="PF13482"/>
    </source>
</evidence>